<dbReference type="EMBL" id="AZDZ01000022">
    <property type="protein sequence ID" value="KRK78562.1"/>
    <property type="molecule type" value="Genomic_DNA"/>
</dbReference>
<dbReference type="InterPro" id="IPR052585">
    <property type="entry name" value="Lipid_raft_assoc_Zn_ADH"/>
</dbReference>
<feature type="domain" description="Enoyl reductase (ER)" evidence="1">
    <location>
        <begin position="11"/>
        <end position="299"/>
    </location>
</feature>
<dbReference type="OrthoDB" id="110915at2"/>
<dbReference type="AlphaFoldDB" id="A0A0R1KF96"/>
<dbReference type="InterPro" id="IPR013149">
    <property type="entry name" value="ADH-like_C"/>
</dbReference>
<proteinExistence type="predicted"/>
<dbReference type="Gene3D" id="3.40.50.720">
    <property type="entry name" value="NAD(P)-binding Rossmann-like Domain"/>
    <property type="match status" value="1"/>
</dbReference>
<dbReference type="SUPFAM" id="SSF50129">
    <property type="entry name" value="GroES-like"/>
    <property type="match status" value="1"/>
</dbReference>
<evidence type="ECO:0000259" key="1">
    <source>
        <dbReference type="SMART" id="SM00829"/>
    </source>
</evidence>
<dbReference type="Pfam" id="PF00107">
    <property type="entry name" value="ADH_zinc_N"/>
    <property type="match status" value="1"/>
</dbReference>
<dbReference type="GO" id="GO:0016491">
    <property type="term" value="F:oxidoreductase activity"/>
    <property type="evidence" value="ECO:0007669"/>
    <property type="project" value="InterPro"/>
</dbReference>
<dbReference type="InterPro" id="IPR013154">
    <property type="entry name" value="ADH-like_N"/>
</dbReference>
<evidence type="ECO:0000313" key="3">
    <source>
        <dbReference type="Proteomes" id="UP000051248"/>
    </source>
</evidence>
<dbReference type="PANTHER" id="PTHR43482">
    <property type="entry name" value="PROTEIN AST1-RELATED"/>
    <property type="match status" value="1"/>
</dbReference>
<dbReference type="PANTHER" id="PTHR43482:SF1">
    <property type="entry name" value="PROTEIN AST1-RELATED"/>
    <property type="match status" value="1"/>
</dbReference>
<accession>A0A0R1KF96</accession>
<dbReference type="Gene3D" id="3.90.180.10">
    <property type="entry name" value="Medium-chain alcohol dehydrogenases, catalytic domain"/>
    <property type="match status" value="1"/>
</dbReference>
<dbReference type="InterPro" id="IPR036291">
    <property type="entry name" value="NAD(P)-bd_dom_sf"/>
</dbReference>
<dbReference type="Pfam" id="PF08240">
    <property type="entry name" value="ADH_N"/>
    <property type="match status" value="1"/>
</dbReference>
<dbReference type="SMART" id="SM00829">
    <property type="entry name" value="PKS_ER"/>
    <property type="match status" value="1"/>
</dbReference>
<dbReference type="InterPro" id="IPR011032">
    <property type="entry name" value="GroES-like_sf"/>
</dbReference>
<gene>
    <name evidence="2" type="ORF">FD03_GL002337</name>
</gene>
<keyword evidence="3" id="KW-1185">Reference proteome</keyword>
<name>A0A0R1KF96_9LACO</name>
<dbReference type="PATRIC" id="fig|1423775.4.peg.2377"/>
<evidence type="ECO:0000313" key="2">
    <source>
        <dbReference type="EMBL" id="KRK78562.1"/>
    </source>
</evidence>
<reference evidence="2 3" key="1">
    <citation type="journal article" date="2015" name="Genome Announc.">
        <title>Expanding the biotechnology potential of lactobacilli through comparative genomics of 213 strains and associated genera.</title>
        <authorList>
            <person name="Sun Z."/>
            <person name="Harris H.M."/>
            <person name="McCann A."/>
            <person name="Guo C."/>
            <person name="Argimon S."/>
            <person name="Zhang W."/>
            <person name="Yang X."/>
            <person name="Jeffery I.B."/>
            <person name="Cooney J.C."/>
            <person name="Kagawa T.F."/>
            <person name="Liu W."/>
            <person name="Song Y."/>
            <person name="Salvetti E."/>
            <person name="Wrobel A."/>
            <person name="Rasinkangas P."/>
            <person name="Parkhill J."/>
            <person name="Rea M.C."/>
            <person name="O'Sullivan O."/>
            <person name="Ritari J."/>
            <person name="Douillard F.P."/>
            <person name="Paul Ross R."/>
            <person name="Yang R."/>
            <person name="Briner A.E."/>
            <person name="Felis G.E."/>
            <person name="de Vos W.M."/>
            <person name="Barrangou R."/>
            <person name="Klaenhammer T.R."/>
            <person name="Caufield P.W."/>
            <person name="Cui Y."/>
            <person name="Zhang H."/>
            <person name="O'Toole P.W."/>
        </authorList>
    </citation>
    <scope>NUCLEOTIDE SEQUENCE [LARGE SCALE GENOMIC DNA]</scope>
    <source>
        <strain evidence="2 3">DSM 19682</strain>
    </source>
</reference>
<dbReference type="SUPFAM" id="SSF51735">
    <property type="entry name" value="NAD(P)-binding Rossmann-fold domains"/>
    <property type="match status" value="1"/>
</dbReference>
<dbReference type="InterPro" id="IPR020843">
    <property type="entry name" value="ER"/>
</dbReference>
<protein>
    <submittedName>
        <fullName evidence="2">Nadph quinone reductase-like zn-dependent oxidoreductase</fullName>
    </submittedName>
</protein>
<dbReference type="RefSeq" id="WP_025023879.1">
    <property type="nucleotide sequence ID" value="NZ_AZDZ01000022.1"/>
</dbReference>
<organism evidence="2 3">
    <name type="scientific">Companilactobacillus nodensis DSM 19682 = JCM 14932 = NBRC 107160</name>
    <dbReference type="NCBI Taxonomy" id="1423775"/>
    <lineage>
        <taxon>Bacteria</taxon>
        <taxon>Bacillati</taxon>
        <taxon>Bacillota</taxon>
        <taxon>Bacilli</taxon>
        <taxon>Lactobacillales</taxon>
        <taxon>Lactobacillaceae</taxon>
        <taxon>Companilactobacillus</taxon>
    </lineage>
</organism>
<sequence length="303" mass="32808">MQAIIQDTFNGISDLKIKVVSDPKSGPLSAIIKTKYTPVLPYDWRTESGELKNIRPVKLPIVIGYGFAGIVDNVGSLRNKSLIGKKVIGASLSGSASTIVDSRIPPILFPVPDNVELSDAATIIGGADTALGIIKKANINSEDVVLITGASGGIGTYLIQLLKLRGVKVIAVGHSSNVEFLKMIGADVVIDYTGDVNEQLLVSLDITQVIDTAGNVRILDEISSVFPDLPIISIAMNYFNSNKFSFIQPNILPKDYMKLLNMLSVGELHAYIQEVFNFRDVVEAQTLSKDSHSQGRILLKWNN</sequence>
<dbReference type="Proteomes" id="UP000051248">
    <property type="component" value="Unassembled WGS sequence"/>
</dbReference>
<dbReference type="STRING" id="1423775.FD03_GL002337"/>
<comment type="caution">
    <text evidence="2">The sequence shown here is derived from an EMBL/GenBank/DDBJ whole genome shotgun (WGS) entry which is preliminary data.</text>
</comment>
<dbReference type="eggNOG" id="COG0604">
    <property type="taxonomic scope" value="Bacteria"/>
</dbReference>